<evidence type="ECO:0000256" key="7">
    <source>
        <dbReference type="ARBA" id="ARBA00023033"/>
    </source>
</evidence>
<dbReference type="InterPro" id="IPR050121">
    <property type="entry name" value="Cytochrome_P450_monoxygenase"/>
</dbReference>
<protein>
    <submittedName>
        <fullName evidence="8">Cytochrome P450</fullName>
    </submittedName>
</protein>
<organism evidence="8 9">
    <name type="scientific">Aspergillus keveii</name>
    <dbReference type="NCBI Taxonomy" id="714993"/>
    <lineage>
        <taxon>Eukaryota</taxon>
        <taxon>Fungi</taxon>
        <taxon>Dikarya</taxon>
        <taxon>Ascomycota</taxon>
        <taxon>Pezizomycotina</taxon>
        <taxon>Eurotiomycetes</taxon>
        <taxon>Eurotiomycetidae</taxon>
        <taxon>Eurotiales</taxon>
        <taxon>Aspergillaceae</taxon>
        <taxon>Aspergillus</taxon>
        <taxon>Aspergillus subgen. Nidulantes</taxon>
    </lineage>
</organism>
<comment type="similarity">
    <text evidence="2">Belongs to the cytochrome P450 family.</text>
</comment>
<dbReference type="PANTHER" id="PTHR24305:SF210">
    <property type="entry name" value="CYTOCHROME P450 MONOOXYGENASE ASQL-RELATED"/>
    <property type="match status" value="1"/>
</dbReference>
<dbReference type="InterPro" id="IPR001128">
    <property type="entry name" value="Cyt_P450"/>
</dbReference>
<evidence type="ECO:0000256" key="1">
    <source>
        <dbReference type="ARBA" id="ARBA00001971"/>
    </source>
</evidence>
<dbReference type="PANTHER" id="PTHR24305">
    <property type="entry name" value="CYTOCHROME P450"/>
    <property type="match status" value="1"/>
</dbReference>
<keyword evidence="5" id="KW-0560">Oxidoreductase</keyword>
<keyword evidence="4" id="KW-0479">Metal-binding</keyword>
<evidence type="ECO:0000256" key="6">
    <source>
        <dbReference type="ARBA" id="ARBA00023004"/>
    </source>
</evidence>
<dbReference type="EMBL" id="JBFTWV010000284">
    <property type="protein sequence ID" value="KAL2782996.1"/>
    <property type="molecule type" value="Genomic_DNA"/>
</dbReference>
<dbReference type="PRINTS" id="PR00385">
    <property type="entry name" value="P450"/>
</dbReference>
<dbReference type="Proteomes" id="UP001610563">
    <property type="component" value="Unassembled WGS sequence"/>
</dbReference>
<name>A0ABR4FIE4_9EURO</name>
<gene>
    <name evidence="8" type="ORF">BJX66DRAFT_345339</name>
</gene>
<sequence>MTAGLKKVKQYSVDQNKKRLQAGPQQADFLTRMLQSWKEEGLSLDELQAQADVPILAGSETSATALSGTFYYLSRNPAVYQKLADESRRAFKSYEEMTSQATEPLPYLKAVIEEGLRIYPPVPIGLPRVSPGRQLITTISEKAPLPRSMDPDCKDDKNASRPFILGSRACLGRK</sequence>
<keyword evidence="7" id="KW-0503">Monooxygenase</keyword>
<evidence type="ECO:0000256" key="5">
    <source>
        <dbReference type="ARBA" id="ARBA00023002"/>
    </source>
</evidence>
<keyword evidence="6" id="KW-0408">Iron</keyword>
<proteinExistence type="inferred from homology"/>
<dbReference type="SUPFAM" id="SSF48264">
    <property type="entry name" value="Cytochrome P450"/>
    <property type="match status" value="1"/>
</dbReference>
<evidence type="ECO:0000313" key="9">
    <source>
        <dbReference type="Proteomes" id="UP001610563"/>
    </source>
</evidence>
<dbReference type="InterPro" id="IPR036396">
    <property type="entry name" value="Cyt_P450_sf"/>
</dbReference>
<dbReference type="Pfam" id="PF00067">
    <property type="entry name" value="p450"/>
    <property type="match status" value="1"/>
</dbReference>
<evidence type="ECO:0000256" key="4">
    <source>
        <dbReference type="ARBA" id="ARBA00022723"/>
    </source>
</evidence>
<keyword evidence="9" id="KW-1185">Reference proteome</keyword>
<comment type="caution">
    <text evidence="8">The sequence shown here is derived from an EMBL/GenBank/DDBJ whole genome shotgun (WGS) entry which is preliminary data.</text>
</comment>
<evidence type="ECO:0000313" key="8">
    <source>
        <dbReference type="EMBL" id="KAL2782996.1"/>
    </source>
</evidence>
<evidence type="ECO:0000256" key="3">
    <source>
        <dbReference type="ARBA" id="ARBA00022617"/>
    </source>
</evidence>
<reference evidence="8 9" key="1">
    <citation type="submission" date="2024-07" db="EMBL/GenBank/DDBJ databases">
        <title>Section-level genome sequencing and comparative genomics of Aspergillus sections Usti and Cavernicolus.</title>
        <authorList>
            <consortium name="Lawrence Berkeley National Laboratory"/>
            <person name="Nybo J.L."/>
            <person name="Vesth T.C."/>
            <person name="Theobald S."/>
            <person name="Frisvad J.C."/>
            <person name="Larsen T.O."/>
            <person name="Kjaerboelling I."/>
            <person name="Rothschild-Mancinelli K."/>
            <person name="Lyhne E.K."/>
            <person name="Kogle M.E."/>
            <person name="Barry K."/>
            <person name="Clum A."/>
            <person name="Na H."/>
            <person name="Ledsgaard L."/>
            <person name="Lin J."/>
            <person name="Lipzen A."/>
            <person name="Kuo A."/>
            <person name="Riley R."/>
            <person name="Mondo S."/>
            <person name="Labutti K."/>
            <person name="Haridas S."/>
            <person name="Pangalinan J."/>
            <person name="Salamov A.A."/>
            <person name="Simmons B.A."/>
            <person name="Magnuson J.K."/>
            <person name="Chen J."/>
            <person name="Drula E."/>
            <person name="Henrissat B."/>
            <person name="Wiebenga A."/>
            <person name="Lubbers R.J."/>
            <person name="Gomes A.C."/>
            <person name="Makela M.R."/>
            <person name="Stajich J."/>
            <person name="Grigoriev I.V."/>
            <person name="Mortensen U.H."/>
            <person name="De Vries R.P."/>
            <person name="Baker S.E."/>
            <person name="Andersen M.R."/>
        </authorList>
    </citation>
    <scope>NUCLEOTIDE SEQUENCE [LARGE SCALE GENOMIC DNA]</scope>
    <source>
        <strain evidence="8 9">CBS 209.92</strain>
    </source>
</reference>
<accession>A0ABR4FIE4</accession>
<comment type="cofactor">
    <cofactor evidence="1">
        <name>heme</name>
        <dbReference type="ChEBI" id="CHEBI:30413"/>
    </cofactor>
</comment>
<keyword evidence="3" id="KW-0349">Heme</keyword>
<dbReference type="Gene3D" id="1.10.630.10">
    <property type="entry name" value="Cytochrome P450"/>
    <property type="match status" value="1"/>
</dbReference>
<evidence type="ECO:0000256" key="2">
    <source>
        <dbReference type="ARBA" id="ARBA00010617"/>
    </source>
</evidence>